<dbReference type="AlphaFoldDB" id="A0A4U1JBE4"/>
<evidence type="ECO:0000256" key="1">
    <source>
        <dbReference type="SAM" id="SignalP"/>
    </source>
</evidence>
<name>A0A4U1JBE4_9BACT</name>
<evidence type="ECO:0008006" key="4">
    <source>
        <dbReference type="Google" id="ProtNLM"/>
    </source>
</evidence>
<evidence type="ECO:0000313" key="2">
    <source>
        <dbReference type="EMBL" id="TKD04524.1"/>
    </source>
</evidence>
<dbReference type="EMBL" id="SSMQ01000024">
    <property type="protein sequence ID" value="TKD04524.1"/>
    <property type="molecule type" value="Genomic_DNA"/>
</dbReference>
<organism evidence="2 3">
    <name type="scientific">Polyangium fumosum</name>
    <dbReference type="NCBI Taxonomy" id="889272"/>
    <lineage>
        <taxon>Bacteria</taxon>
        <taxon>Pseudomonadati</taxon>
        <taxon>Myxococcota</taxon>
        <taxon>Polyangia</taxon>
        <taxon>Polyangiales</taxon>
        <taxon>Polyangiaceae</taxon>
        <taxon>Polyangium</taxon>
    </lineage>
</organism>
<feature type="chain" id="PRO_5020890619" description="DUF3352 domain-containing protein" evidence="1">
    <location>
        <begin position="22"/>
        <end position="665"/>
    </location>
</feature>
<sequence length="665" mass="69869">MRTSLLPAVALLALACGPSPATVEPTKTPADTPKEKGAAQIAVATPTETAYDLSPVPEPQDVVAFFGWKSPAATLNAFGGCAAISPEPLMGGVEGELRKLLRDVVSSNVDVRSLAAVVSLDAPVFALASLETQSKRPGAFVAFSLGLTSIEKAKMAVEGAGPVTELGPGMFRIGGRSSSTCVIAASAGATPARLVCGPKEKDVTTLAPYLTRTLPTQAGAASDMHLEVRFAPAEARYGSLLRTQVQGLPVIAQAELSLGEPKFDRAVVDAATGLADEIVAFASDADKLTFDVAMDPATCLRASASLSMRGKNSWVSGLMGERPERAGPPPAIFWRAPKDSASVFYGRGSDPKRFQPLLRTARLLVEGVLAKVNVGSEADHRAVGELFDWPMGKDVETVGANGRNEVPEVKGKRTPQQEADALMNGYIGWGLAGYEEGSANLAKQLRKIADVYNRKGFQDPLRKELGPELSKAIPKVKIGPGPAALGSDSLDLSIRMENVPAPLLDIKGATKKDLVTFELHVLLMSDGKSRTWLALGGGKPDGLVKRLLAAKTGAPDAGTIASRTDLEPLRRGTFMGAGFMSMAPLVKNLERMKDVLGPREDARVEQLMRAVATMPHQGDTPIFITSSSSGTVDAPRGEVALTASKAALEDIGWLIKTLGVGGARR</sequence>
<dbReference type="RefSeq" id="WP_136931249.1">
    <property type="nucleotide sequence ID" value="NZ_SSMQ01000024.1"/>
</dbReference>
<dbReference type="OrthoDB" id="5500508at2"/>
<keyword evidence="1" id="KW-0732">Signal</keyword>
<protein>
    <recommendedName>
        <fullName evidence="4">DUF3352 domain-containing protein</fullName>
    </recommendedName>
</protein>
<keyword evidence="3" id="KW-1185">Reference proteome</keyword>
<accession>A0A4U1JBE4</accession>
<comment type="caution">
    <text evidence="2">The sequence shown here is derived from an EMBL/GenBank/DDBJ whole genome shotgun (WGS) entry which is preliminary data.</text>
</comment>
<reference evidence="2 3" key="1">
    <citation type="submission" date="2019-04" db="EMBL/GenBank/DDBJ databases">
        <authorList>
            <person name="Li Y."/>
            <person name="Wang J."/>
        </authorList>
    </citation>
    <scope>NUCLEOTIDE SEQUENCE [LARGE SCALE GENOMIC DNA]</scope>
    <source>
        <strain evidence="2 3">DSM 14668</strain>
    </source>
</reference>
<gene>
    <name evidence="2" type="ORF">E8A74_23245</name>
</gene>
<dbReference type="Proteomes" id="UP000309215">
    <property type="component" value="Unassembled WGS sequence"/>
</dbReference>
<proteinExistence type="predicted"/>
<feature type="signal peptide" evidence="1">
    <location>
        <begin position="1"/>
        <end position="21"/>
    </location>
</feature>
<dbReference type="PROSITE" id="PS51257">
    <property type="entry name" value="PROKAR_LIPOPROTEIN"/>
    <property type="match status" value="1"/>
</dbReference>
<evidence type="ECO:0000313" key="3">
    <source>
        <dbReference type="Proteomes" id="UP000309215"/>
    </source>
</evidence>